<evidence type="ECO:0000313" key="4">
    <source>
        <dbReference type="EMBL" id="PYI64669.1"/>
    </source>
</evidence>
<dbReference type="Gene3D" id="3.30.420.10">
    <property type="entry name" value="Ribonuclease H-like superfamily/Ribonuclease H"/>
    <property type="match status" value="1"/>
</dbReference>
<dbReference type="NCBIfam" id="NF033546">
    <property type="entry name" value="transpos_IS21"/>
    <property type="match status" value="1"/>
</dbReference>
<name>A0A2V5L0L1_9MICC</name>
<dbReference type="AlphaFoldDB" id="A0A2V5L0L1"/>
<organism evidence="4 5">
    <name type="scientific">Arthrobacter livingstonensis</name>
    <dbReference type="NCBI Taxonomy" id="670078"/>
    <lineage>
        <taxon>Bacteria</taxon>
        <taxon>Bacillati</taxon>
        <taxon>Actinomycetota</taxon>
        <taxon>Actinomycetes</taxon>
        <taxon>Micrococcales</taxon>
        <taxon>Micrococcaceae</taxon>
        <taxon>Arthrobacter</taxon>
    </lineage>
</organism>
<dbReference type="InterPro" id="IPR054353">
    <property type="entry name" value="IstA-like_C"/>
</dbReference>
<proteinExistence type="inferred from homology"/>
<comment type="similarity">
    <text evidence="1">Belongs to the transposase IS21/IS408/IS1162 family.</text>
</comment>
<dbReference type="EMBL" id="QJVD01000043">
    <property type="protein sequence ID" value="PYI64669.1"/>
    <property type="molecule type" value="Genomic_DNA"/>
</dbReference>
<dbReference type="InterPro" id="IPR012337">
    <property type="entry name" value="RNaseH-like_sf"/>
</dbReference>
<keyword evidence="5" id="KW-1185">Reference proteome</keyword>
<dbReference type="GO" id="GO:0015074">
    <property type="term" value="P:DNA integration"/>
    <property type="evidence" value="ECO:0007669"/>
    <property type="project" value="InterPro"/>
</dbReference>
<evidence type="ECO:0000256" key="2">
    <source>
        <dbReference type="SAM" id="MobiDB-lite"/>
    </source>
</evidence>
<dbReference type="Pfam" id="PF22483">
    <property type="entry name" value="Mu-transpos_C_2"/>
    <property type="match status" value="1"/>
</dbReference>
<dbReference type="PROSITE" id="PS50994">
    <property type="entry name" value="INTEGRASE"/>
    <property type="match status" value="1"/>
</dbReference>
<dbReference type="RefSeq" id="WP_110502996.1">
    <property type="nucleotide sequence ID" value="NZ_QJVD01000043.1"/>
</dbReference>
<comment type="caution">
    <text evidence="4">The sequence shown here is derived from an EMBL/GenBank/DDBJ whole genome shotgun (WGS) entry which is preliminary data.</text>
</comment>
<evidence type="ECO:0000256" key="1">
    <source>
        <dbReference type="ARBA" id="ARBA00009277"/>
    </source>
</evidence>
<dbReference type="InterPro" id="IPR001584">
    <property type="entry name" value="Integrase_cat-core"/>
</dbReference>
<dbReference type="Pfam" id="PF00665">
    <property type="entry name" value="rve"/>
    <property type="match status" value="1"/>
</dbReference>
<evidence type="ECO:0000259" key="3">
    <source>
        <dbReference type="PROSITE" id="PS50994"/>
    </source>
</evidence>
<feature type="region of interest" description="Disordered" evidence="2">
    <location>
        <begin position="501"/>
        <end position="522"/>
    </location>
</feature>
<dbReference type="PANTHER" id="PTHR35004:SF8">
    <property type="entry name" value="TRANSPOSASE RV3428C-RELATED"/>
    <property type="match status" value="1"/>
</dbReference>
<evidence type="ECO:0000313" key="5">
    <source>
        <dbReference type="Proteomes" id="UP000247832"/>
    </source>
</evidence>
<feature type="compositionally biased region" description="Acidic residues" evidence="2">
    <location>
        <begin position="510"/>
        <end position="522"/>
    </location>
</feature>
<sequence length="522" mass="57151">MKSPGEFMEILAAFDLTQSYRGAAEVCGVSHNTVRSYVKAREAGAQAPIARQRGRITDPYLPQMESLVEQSRGKIRGDVVHGKLVALGYTGSIRTTRYVLAGLKSKYRAQNARVHRPWTVEPARWLQWDYGDGPVVDGVKTVLFVAWLAYSRFRIVIPLRDKTMPSVFAALDRSFRMIGGVPTYVLTDNERTITVDHVAGIPVRNPQIVAFARHYSTAVHTCMPADPASKGGVENAVKIAKADLVPKETNLRPEYASFLELEQACQVFMEDVNSKVHRATLEIPKDMLRLIERPKLHPVPAVPVTASFGQVRQVPPNTPMVTYEHSRYSVPHTLMGQRVWVRSTDTHVVIVHVGLYGPMEVARHQLTRPGVPAIIDAHFPPASAGALERVIRPTNKAEEEFLVLGAGAALWLKEAAAAGTNKIRHKMERATALAAMLGNDAVDQGLGAAAVHHRFTHEDLVSIITNTATGELAGDGNNTRHTVTDQGQWLSQGTGGWANFGTTNTTNTAEDSDTTDLEGATE</sequence>
<dbReference type="Proteomes" id="UP000247832">
    <property type="component" value="Unassembled WGS sequence"/>
</dbReference>
<accession>A0A2V5L0L1</accession>
<gene>
    <name evidence="4" type="ORF">CVV68_21250</name>
</gene>
<dbReference type="SUPFAM" id="SSF53098">
    <property type="entry name" value="Ribonuclease H-like"/>
    <property type="match status" value="1"/>
</dbReference>
<dbReference type="GO" id="GO:0003676">
    <property type="term" value="F:nucleic acid binding"/>
    <property type="evidence" value="ECO:0007669"/>
    <property type="project" value="InterPro"/>
</dbReference>
<reference evidence="4 5" key="1">
    <citation type="submission" date="2018-05" db="EMBL/GenBank/DDBJ databases">
        <title>Genetic diversity of glacier-inhabiting Cryobacterium bacteria in China and description of Cryobacterium mengkeensis sp. nov. and Arthrobacter glacialis sp. nov.</title>
        <authorList>
            <person name="Liu Q."/>
            <person name="Xin Y.-H."/>
        </authorList>
    </citation>
    <scope>NUCLEOTIDE SEQUENCE [LARGE SCALE GENOMIC DNA]</scope>
    <source>
        <strain evidence="4 5">LI2</strain>
    </source>
</reference>
<protein>
    <submittedName>
        <fullName evidence="4">IS21 family transposase</fullName>
    </submittedName>
</protein>
<dbReference type="OrthoDB" id="92877at2"/>
<dbReference type="InterPro" id="IPR036397">
    <property type="entry name" value="RNaseH_sf"/>
</dbReference>
<feature type="domain" description="Integrase catalytic" evidence="3">
    <location>
        <begin position="113"/>
        <end position="292"/>
    </location>
</feature>
<dbReference type="PANTHER" id="PTHR35004">
    <property type="entry name" value="TRANSPOSASE RV3428C-RELATED"/>
    <property type="match status" value="1"/>
</dbReference>